<evidence type="ECO:0000313" key="2">
    <source>
        <dbReference type="Proteomes" id="UP000814128"/>
    </source>
</evidence>
<gene>
    <name evidence="1" type="ORF">K488DRAFT_87664</name>
</gene>
<name>A0ACB8QFW3_9AGAM</name>
<reference evidence="1" key="1">
    <citation type="submission" date="2021-02" db="EMBL/GenBank/DDBJ databases">
        <authorList>
            <consortium name="DOE Joint Genome Institute"/>
            <person name="Ahrendt S."/>
            <person name="Looney B.P."/>
            <person name="Miyauchi S."/>
            <person name="Morin E."/>
            <person name="Drula E."/>
            <person name="Courty P.E."/>
            <person name="Chicoki N."/>
            <person name="Fauchery L."/>
            <person name="Kohler A."/>
            <person name="Kuo A."/>
            <person name="Labutti K."/>
            <person name="Pangilinan J."/>
            <person name="Lipzen A."/>
            <person name="Riley R."/>
            <person name="Andreopoulos W."/>
            <person name="He G."/>
            <person name="Johnson J."/>
            <person name="Barry K.W."/>
            <person name="Grigoriev I.V."/>
            <person name="Nagy L."/>
            <person name="Hibbett D."/>
            <person name="Henrissat B."/>
            <person name="Matheny P.B."/>
            <person name="Labbe J."/>
            <person name="Martin F."/>
        </authorList>
    </citation>
    <scope>NUCLEOTIDE SEQUENCE</scope>
    <source>
        <strain evidence="1">EC-137</strain>
    </source>
</reference>
<accession>A0ACB8QFW3</accession>
<evidence type="ECO:0000313" key="1">
    <source>
        <dbReference type="EMBL" id="KAI0030547.1"/>
    </source>
</evidence>
<protein>
    <submittedName>
        <fullName evidence="1">Uncharacterized protein</fullName>
    </submittedName>
</protein>
<dbReference type="EMBL" id="MU273616">
    <property type="protein sequence ID" value="KAI0030547.1"/>
    <property type="molecule type" value="Genomic_DNA"/>
</dbReference>
<reference evidence="1" key="2">
    <citation type="journal article" date="2022" name="New Phytol.">
        <title>Evolutionary transition to the ectomycorrhizal habit in the genomes of a hyperdiverse lineage of mushroom-forming fungi.</title>
        <authorList>
            <person name="Looney B."/>
            <person name="Miyauchi S."/>
            <person name="Morin E."/>
            <person name="Drula E."/>
            <person name="Courty P.E."/>
            <person name="Kohler A."/>
            <person name="Kuo A."/>
            <person name="LaButti K."/>
            <person name="Pangilinan J."/>
            <person name="Lipzen A."/>
            <person name="Riley R."/>
            <person name="Andreopoulos W."/>
            <person name="He G."/>
            <person name="Johnson J."/>
            <person name="Nolan M."/>
            <person name="Tritt A."/>
            <person name="Barry K.W."/>
            <person name="Grigoriev I.V."/>
            <person name="Nagy L.G."/>
            <person name="Hibbett D."/>
            <person name="Henrissat B."/>
            <person name="Matheny P.B."/>
            <person name="Labbe J."/>
            <person name="Martin F.M."/>
        </authorList>
    </citation>
    <scope>NUCLEOTIDE SEQUENCE</scope>
    <source>
        <strain evidence="1">EC-137</strain>
    </source>
</reference>
<comment type="caution">
    <text evidence="1">The sequence shown here is derived from an EMBL/GenBank/DDBJ whole genome shotgun (WGS) entry which is preliminary data.</text>
</comment>
<organism evidence="1 2">
    <name type="scientific">Vararia minispora EC-137</name>
    <dbReference type="NCBI Taxonomy" id="1314806"/>
    <lineage>
        <taxon>Eukaryota</taxon>
        <taxon>Fungi</taxon>
        <taxon>Dikarya</taxon>
        <taxon>Basidiomycota</taxon>
        <taxon>Agaricomycotina</taxon>
        <taxon>Agaricomycetes</taxon>
        <taxon>Russulales</taxon>
        <taxon>Lachnocladiaceae</taxon>
        <taxon>Vararia</taxon>
    </lineage>
</organism>
<sequence>MNYLHAQPFLQFNALRSSAFVPLALADQFDHETSLDFSVKLDYTLKAPGHLHGIAKLQERLFCNAGIMISSHALRANSVGVHIRQLLDDRRRKDEQIAVAREHSANPEAERAVALAELASSRFQFGIDALRTMLCHQRVKSETAATAAGCDVCSIENLRSPFELMSSSVIRLSVDDPGLFYEDSSTSLSKETSEVEGISASSTAATQLSLSALCHGLEVAHQAGDDHDLPSRIAMPIASEPSFSEEFELLKTLLYPSVRTAPVSPFVPKATTCHAFTTNSNAALSTAPPPLLPLRAAIHGKPPGYRFNLHRR</sequence>
<dbReference type="Proteomes" id="UP000814128">
    <property type="component" value="Unassembled WGS sequence"/>
</dbReference>
<proteinExistence type="predicted"/>
<keyword evidence="2" id="KW-1185">Reference proteome</keyword>